<dbReference type="AlphaFoldDB" id="A0A2P8E9M8"/>
<protein>
    <submittedName>
        <fullName evidence="1">Uncharacterized protein</fullName>
    </submittedName>
</protein>
<evidence type="ECO:0000313" key="1">
    <source>
        <dbReference type="EMBL" id="PSL06179.1"/>
    </source>
</evidence>
<name>A0A2P8E9M8_9ACTN</name>
<keyword evidence="2" id="KW-1185">Reference proteome</keyword>
<gene>
    <name evidence="1" type="ORF">CLV30_103334</name>
</gene>
<dbReference type="Proteomes" id="UP000243528">
    <property type="component" value="Unassembled WGS sequence"/>
</dbReference>
<organism evidence="1 2">
    <name type="scientific">Haloactinopolyspora alba</name>
    <dbReference type="NCBI Taxonomy" id="648780"/>
    <lineage>
        <taxon>Bacteria</taxon>
        <taxon>Bacillati</taxon>
        <taxon>Actinomycetota</taxon>
        <taxon>Actinomycetes</taxon>
        <taxon>Jiangellales</taxon>
        <taxon>Jiangellaceae</taxon>
        <taxon>Haloactinopolyspora</taxon>
    </lineage>
</organism>
<accession>A0A2P8E9M8</accession>
<dbReference type="EMBL" id="PYGE01000003">
    <property type="protein sequence ID" value="PSL06179.1"/>
    <property type="molecule type" value="Genomic_DNA"/>
</dbReference>
<proteinExistence type="predicted"/>
<reference evidence="1 2" key="1">
    <citation type="submission" date="2018-03" db="EMBL/GenBank/DDBJ databases">
        <title>Genomic Encyclopedia of Archaeal and Bacterial Type Strains, Phase II (KMG-II): from individual species to whole genera.</title>
        <authorList>
            <person name="Goeker M."/>
        </authorList>
    </citation>
    <scope>NUCLEOTIDE SEQUENCE [LARGE SCALE GENOMIC DNA]</scope>
    <source>
        <strain evidence="1 2">DSM 45211</strain>
    </source>
</reference>
<evidence type="ECO:0000313" key="2">
    <source>
        <dbReference type="Proteomes" id="UP000243528"/>
    </source>
</evidence>
<sequence length="133" mass="14175">MVDALTPLFDEYASLTGGEGTVRANEPTDIGCTEGERAQHQIVFSIPGSGDVTIDDAEAVFDNFMTGPHDLDVRDDVDFSGETLTSRYEDGAAFYELVKIVRDGYTMTLLVDVGPAEAGGLTVAVDVFTDCLG</sequence>
<comment type="caution">
    <text evidence="1">The sequence shown here is derived from an EMBL/GenBank/DDBJ whole genome shotgun (WGS) entry which is preliminary data.</text>
</comment>